<gene>
    <name evidence="1" type="ORF">MRATA1EN22A_LOCUS30023</name>
</gene>
<evidence type="ECO:0000313" key="1">
    <source>
        <dbReference type="EMBL" id="CAM9218280.1"/>
    </source>
</evidence>
<sequence>MEPEPRSPALLADALPSEPPGKAPKHMMRCSTAVIVRATQIKKHGEVPLHTKPNKQTKKKSGKSELSMNMVQMNLSSKQKWRHSRRREQTYERSGWDTLGGWNGHTDAMDTVGRTDE</sequence>
<reference evidence="1" key="1">
    <citation type="submission" date="2025-03" db="EMBL/GenBank/DDBJ databases">
        <authorList>
            <consortium name="ELIXIR-Norway"/>
            <consortium name="Elixir Norway"/>
        </authorList>
    </citation>
    <scope>NUCLEOTIDE SEQUENCE</scope>
</reference>
<proteinExistence type="predicted"/>
<comment type="caution">
    <text evidence="1">The sequence shown here is derived from an EMBL/GenBank/DDBJ whole genome shotgun (WGS) entry which is preliminary data.</text>
</comment>
<dbReference type="EMBL" id="CATOBB020001003">
    <property type="protein sequence ID" value="CAM9218280.1"/>
    <property type="molecule type" value="Genomic_DNA"/>
</dbReference>
<organism evidence="1 2">
    <name type="scientific">Rangifer tarandus platyrhynchus</name>
    <name type="common">Svalbard reindeer</name>
    <dbReference type="NCBI Taxonomy" id="3082113"/>
    <lineage>
        <taxon>Eukaryota</taxon>
        <taxon>Metazoa</taxon>
        <taxon>Chordata</taxon>
        <taxon>Craniata</taxon>
        <taxon>Vertebrata</taxon>
        <taxon>Euteleostomi</taxon>
        <taxon>Mammalia</taxon>
        <taxon>Eutheria</taxon>
        <taxon>Laurasiatheria</taxon>
        <taxon>Artiodactyla</taxon>
        <taxon>Ruminantia</taxon>
        <taxon>Pecora</taxon>
        <taxon>Cervidae</taxon>
        <taxon>Odocoileinae</taxon>
        <taxon>Rangifer</taxon>
    </lineage>
</organism>
<protein>
    <submittedName>
        <fullName evidence="1">Uncharacterized protein</fullName>
    </submittedName>
</protein>
<dbReference type="Proteomes" id="UP001162501">
    <property type="component" value="Unassembled WGS sequence"/>
</dbReference>
<evidence type="ECO:0000313" key="2">
    <source>
        <dbReference type="Proteomes" id="UP001162501"/>
    </source>
</evidence>
<name>A0ACB1KI08_RANTA</name>
<accession>A0ACB1KI08</accession>